<dbReference type="EMBL" id="MG243704">
    <property type="protein sequence ID" value="AVI57416.1"/>
    <property type="molecule type" value="Genomic_DNA"/>
</dbReference>
<evidence type="ECO:0000256" key="1">
    <source>
        <dbReference type="ARBA" id="ARBA00004651"/>
    </source>
</evidence>
<dbReference type="InterPro" id="IPR000515">
    <property type="entry name" value="MetI-like"/>
</dbReference>
<name>A0A2P1BT25_9ACTN</name>
<reference evidence="9" key="1">
    <citation type="journal article" date="2018" name="Microb. Cell Fact.">
        <title>Characterization and heterologous expression of the neoabyssomicin/abyssomicin biosynthetic gene cluster from Streptomyces koyangensis SCSIO 5802.</title>
        <authorList>
            <person name="Tu J."/>
            <person name="Li S."/>
            <person name="Chen J."/>
            <person name="Song Y."/>
            <person name="Fu S."/>
            <person name="Ju J."/>
            <person name="Li Q."/>
        </authorList>
    </citation>
    <scope>NUCLEOTIDE SEQUENCE</scope>
    <source>
        <strain evidence="9">SCSIO 5802</strain>
    </source>
</reference>
<feature type="transmembrane region" description="Helical" evidence="7">
    <location>
        <begin position="132"/>
        <end position="153"/>
    </location>
</feature>
<keyword evidence="5 7" id="KW-1133">Transmembrane helix</keyword>
<evidence type="ECO:0000313" key="11">
    <source>
        <dbReference type="Proteomes" id="UP000596311"/>
    </source>
</evidence>
<dbReference type="PANTHER" id="PTHR43386">
    <property type="entry name" value="OLIGOPEPTIDE TRANSPORT SYSTEM PERMEASE PROTEIN APPC"/>
    <property type="match status" value="1"/>
</dbReference>
<evidence type="ECO:0000313" key="9">
    <source>
        <dbReference type="EMBL" id="AVI57416.1"/>
    </source>
</evidence>
<dbReference type="PROSITE" id="PS50928">
    <property type="entry name" value="ABC_TM1"/>
    <property type="match status" value="1"/>
</dbReference>
<dbReference type="GO" id="GO:0005886">
    <property type="term" value="C:plasma membrane"/>
    <property type="evidence" value="ECO:0007669"/>
    <property type="project" value="UniProtKB-SubCell"/>
</dbReference>
<protein>
    <submittedName>
        <fullName evidence="10">ABC transporter permease</fullName>
    </submittedName>
    <submittedName>
        <fullName evidence="9">AbmF3</fullName>
    </submittedName>
</protein>
<feature type="transmembrane region" description="Helical" evidence="7">
    <location>
        <begin position="259"/>
        <end position="282"/>
    </location>
</feature>
<keyword evidence="11" id="KW-1185">Reference proteome</keyword>
<dbReference type="AlphaFoldDB" id="A0A2P1BT25"/>
<feature type="transmembrane region" description="Helical" evidence="7">
    <location>
        <begin position="95"/>
        <end position="120"/>
    </location>
</feature>
<keyword evidence="2 7" id="KW-0813">Transport</keyword>
<feature type="transmembrane region" description="Helical" evidence="7">
    <location>
        <begin position="214"/>
        <end position="239"/>
    </location>
</feature>
<feature type="domain" description="ABC transmembrane type-1" evidence="8">
    <location>
        <begin position="93"/>
        <end position="282"/>
    </location>
</feature>
<organism evidence="9">
    <name type="scientific">Streptomyces koyangensis</name>
    <dbReference type="NCBI Taxonomy" id="188770"/>
    <lineage>
        <taxon>Bacteria</taxon>
        <taxon>Bacillati</taxon>
        <taxon>Actinomycetota</taxon>
        <taxon>Actinomycetes</taxon>
        <taxon>Kitasatosporales</taxon>
        <taxon>Streptomycetaceae</taxon>
        <taxon>Streptomyces</taxon>
        <taxon>Streptomyces aurantiacus group</taxon>
    </lineage>
</organism>
<dbReference type="InterPro" id="IPR050366">
    <property type="entry name" value="BP-dependent_transpt_permease"/>
</dbReference>
<reference evidence="10 11" key="2">
    <citation type="submission" date="2020-03" db="EMBL/GenBank/DDBJ databases">
        <title>Genome mining and metabolic profiling illuminate the polycyclic tetramate macrolactams from Streptomyces koyangensis SCSIO 5802.</title>
        <authorList>
            <person name="Ding W."/>
        </authorList>
    </citation>
    <scope>NUCLEOTIDE SEQUENCE [LARGE SCALE GENOMIC DNA]</scope>
    <source>
        <strain evidence="10 11">SCSIO 5802</strain>
    </source>
</reference>
<keyword evidence="6 7" id="KW-0472">Membrane</keyword>
<dbReference type="Proteomes" id="UP000596311">
    <property type="component" value="Chromosome"/>
</dbReference>
<dbReference type="SUPFAM" id="SSF161098">
    <property type="entry name" value="MetI-like"/>
    <property type="match status" value="1"/>
</dbReference>
<dbReference type="EMBL" id="CP049945">
    <property type="protein sequence ID" value="QRF05042.1"/>
    <property type="molecule type" value="Genomic_DNA"/>
</dbReference>
<evidence type="ECO:0000259" key="8">
    <source>
        <dbReference type="PROSITE" id="PS50928"/>
    </source>
</evidence>
<evidence type="ECO:0000256" key="3">
    <source>
        <dbReference type="ARBA" id="ARBA00022475"/>
    </source>
</evidence>
<evidence type="ECO:0000313" key="10">
    <source>
        <dbReference type="EMBL" id="QRF05042.1"/>
    </source>
</evidence>
<evidence type="ECO:0000256" key="7">
    <source>
        <dbReference type="RuleBase" id="RU363032"/>
    </source>
</evidence>
<dbReference type="PANTHER" id="PTHR43386:SF25">
    <property type="entry name" value="PEPTIDE ABC TRANSPORTER PERMEASE PROTEIN"/>
    <property type="match status" value="1"/>
</dbReference>
<keyword evidence="3" id="KW-1003">Cell membrane</keyword>
<sequence>MTTLTEPPVGAPALGAPLAGPRPAARRLPGAGTVLAVLVLAVVAVAALWPGLLATYPPDRVDPVAALQGPGGTHPLGTDQLGRDVLSRIVHGTRLTLVLGLGSVLISVVAGTVLGLVAVAGGRVLDEAVMRLTDILMAFPGLLLALLVVAVLGPGTTNAMIAIGAAAAPAFARLVRGQALVVRESGYVQAARVLGTSGSSVFLRHVVPNALPSVLVFATVHTGSAIIAGSSLSFLGLGPQAPASEWGAMLSEGRDYVDLSWGLGVFPGLAVTATVVAINVVGTRLRRRFEGRIPDGDH</sequence>
<dbReference type="Pfam" id="PF00528">
    <property type="entry name" value="BPD_transp_1"/>
    <property type="match status" value="1"/>
</dbReference>
<dbReference type="Gene3D" id="1.10.3720.10">
    <property type="entry name" value="MetI-like"/>
    <property type="match status" value="1"/>
</dbReference>
<comment type="similarity">
    <text evidence="7">Belongs to the binding-protein-dependent transport system permease family.</text>
</comment>
<dbReference type="CDD" id="cd06261">
    <property type="entry name" value="TM_PBP2"/>
    <property type="match status" value="1"/>
</dbReference>
<evidence type="ECO:0000256" key="6">
    <source>
        <dbReference type="ARBA" id="ARBA00023136"/>
    </source>
</evidence>
<evidence type="ECO:0000256" key="5">
    <source>
        <dbReference type="ARBA" id="ARBA00022989"/>
    </source>
</evidence>
<dbReference type="GO" id="GO:0055085">
    <property type="term" value="P:transmembrane transport"/>
    <property type="evidence" value="ECO:0007669"/>
    <property type="project" value="InterPro"/>
</dbReference>
<comment type="subcellular location">
    <subcellularLocation>
        <location evidence="1 7">Cell membrane</location>
        <topology evidence="1 7">Multi-pass membrane protein</topology>
    </subcellularLocation>
</comment>
<proteinExistence type="inferred from homology"/>
<dbReference type="InterPro" id="IPR035906">
    <property type="entry name" value="MetI-like_sf"/>
</dbReference>
<dbReference type="RefSeq" id="WP_129847677.1">
    <property type="nucleotide sequence ID" value="NZ_CP049945.1"/>
</dbReference>
<accession>A0A2P1BT25</accession>
<keyword evidence="4 7" id="KW-0812">Transmembrane</keyword>
<evidence type="ECO:0000256" key="2">
    <source>
        <dbReference type="ARBA" id="ARBA00022448"/>
    </source>
</evidence>
<gene>
    <name evidence="10" type="ORF">G9U55_24695</name>
</gene>
<feature type="transmembrane region" description="Helical" evidence="7">
    <location>
        <begin position="28"/>
        <end position="49"/>
    </location>
</feature>
<evidence type="ECO:0000256" key="4">
    <source>
        <dbReference type="ARBA" id="ARBA00022692"/>
    </source>
</evidence>